<dbReference type="AlphaFoldDB" id="K6YIX5"/>
<protein>
    <submittedName>
        <fullName evidence="1">Uncharacterized protein</fullName>
    </submittedName>
</protein>
<comment type="caution">
    <text evidence="1">The sequence shown here is derived from an EMBL/GenBank/DDBJ whole genome shotgun (WGS) entry which is preliminary data.</text>
</comment>
<sequence length="39" mass="4451">MTSLEQAKRSIDESSGFRYAQYIAVNKLLKEERELTCAA</sequence>
<name>K6YIX5_9ALTE</name>
<dbReference type="Proteomes" id="UP000006322">
    <property type="component" value="Unassembled WGS sequence"/>
</dbReference>
<dbReference type="EMBL" id="BAER01000044">
    <property type="protein sequence ID" value="GAC32689.1"/>
    <property type="molecule type" value="Genomic_DNA"/>
</dbReference>
<evidence type="ECO:0000313" key="2">
    <source>
        <dbReference type="Proteomes" id="UP000006322"/>
    </source>
</evidence>
<organism evidence="1 2">
    <name type="scientific">Paraglaciecola polaris LMG 21857</name>
    <dbReference type="NCBI Taxonomy" id="1129793"/>
    <lineage>
        <taxon>Bacteria</taxon>
        <taxon>Pseudomonadati</taxon>
        <taxon>Pseudomonadota</taxon>
        <taxon>Gammaproteobacteria</taxon>
        <taxon>Alteromonadales</taxon>
        <taxon>Alteromonadaceae</taxon>
        <taxon>Paraglaciecola</taxon>
    </lineage>
</organism>
<gene>
    <name evidence="1" type="ORF">GPLA_1779</name>
</gene>
<proteinExistence type="predicted"/>
<reference evidence="2" key="1">
    <citation type="journal article" date="2014" name="Environ. Microbiol.">
        <title>Comparative genomics of the marine bacterial genus Glaciecola reveals the high degree of genomic diversity and genomic characteristic for cold adaptation.</title>
        <authorList>
            <person name="Qin Q.L."/>
            <person name="Xie B.B."/>
            <person name="Yu Y."/>
            <person name="Shu Y.L."/>
            <person name="Rong J.C."/>
            <person name="Zhang Y.J."/>
            <person name="Zhao D.L."/>
            <person name="Chen X.L."/>
            <person name="Zhang X.Y."/>
            <person name="Chen B."/>
            <person name="Zhou B.C."/>
            <person name="Zhang Y.Z."/>
        </authorList>
    </citation>
    <scope>NUCLEOTIDE SEQUENCE [LARGE SCALE GENOMIC DNA]</scope>
    <source>
        <strain evidence="2">LMG 21857</strain>
    </source>
</reference>
<accession>K6YIX5</accession>
<keyword evidence="2" id="KW-1185">Reference proteome</keyword>
<evidence type="ECO:0000313" key="1">
    <source>
        <dbReference type="EMBL" id="GAC32689.1"/>
    </source>
</evidence>